<proteinExistence type="predicted"/>
<feature type="region of interest" description="Disordered" evidence="1">
    <location>
        <begin position="413"/>
        <end position="448"/>
    </location>
</feature>
<evidence type="ECO:0000313" key="4">
    <source>
        <dbReference type="Proteomes" id="UP001597480"/>
    </source>
</evidence>
<gene>
    <name evidence="3" type="ORF">ACFSR3_13805</name>
</gene>
<feature type="compositionally biased region" description="Polar residues" evidence="1">
    <location>
        <begin position="413"/>
        <end position="429"/>
    </location>
</feature>
<protein>
    <submittedName>
        <fullName evidence="3">Beta strand repeat-containing protein</fullName>
    </submittedName>
</protein>
<feature type="region of interest" description="Disordered" evidence="1">
    <location>
        <begin position="570"/>
        <end position="591"/>
    </location>
</feature>
<accession>A0ABW5NVK3</accession>
<keyword evidence="2" id="KW-0732">Signal</keyword>
<dbReference type="Proteomes" id="UP001597480">
    <property type="component" value="Unassembled WGS sequence"/>
</dbReference>
<evidence type="ECO:0000256" key="2">
    <source>
        <dbReference type="SAM" id="SignalP"/>
    </source>
</evidence>
<feature type="chain" id="PRO_5046794354" evidence="2">
    <location>
        <begin position="20"/>
        <end position="591"/>
    </location>
</feature>
<comment type="caution">
    <text evidence="3">The sequence shown here is derived from an EMBL/GenBank/DDBJ whole genome shotgun (WGS) entry which is preliminary data.</text>
</comment>
<dbReference type="PANTHER" id="PTHR24637">
    <property type="entry name" value="COLLAGEN"/>
    <property type="match status" value="1"/>
</dbReference>
<feature type="non-terminal residue" evidence="3">
    <location>
        <position position="591"/>
    </location>
</feature>
<feature type="signal peptide" evidence="2">
    <location>
        <begin position="1"/>
        <end position="19"/>
    </location>
</feature>
<keyword evidence="4" id="KW-1185">Reference proteome</keyword>
<evidence type="ECO:0000313" key="3">
    <source>
        <dbReference type="EMBL" id="MFD2603132.1"/>
    </source>
</evidence>
<sequence length="591" mass="58459">MKRLLPVLLILLGVYTANAQVGIGTTTPNPSAQLQIVSGDKGVLIPQVQLTSTTDTTTITNGNVQSLLVYNITSNSQIKPGYYYWYVNKWYRLLSDGDAGQGDSAQPIIDNGNGTYTYTNPDGSVTTIDVPGNQTLTFLVYNPTAKTLTYTAENGFNTVIDLDAVVKASETVTTLVDNGNGTVTFTNEAGVATTINLAGGTQGVGIASTVDNGNGTFTLHYTDGTSFTTANLTGPQGAVGAIGQSAYQTWLNAGNTGTEADFLAALQGAAGAVGASGVGIQNVVNNGDGTFTINFTDGTSFTTSSFLGPQGPVGATGAQGQAGAIGATGADGKGIASTTDNGNGTFTINYTDGTSFTTSNLTGPQGATGMQGVAGATGADGKGIVSTTDNGNGTFTINFTDGTSFTTSNLTGPQGATGTQGIQGPQGATGNDGVAGPQGATGADGKGIATTVDNGNGTFTINYTDGTSFTTSNLTGPQGATGTQGVAGATGADGKGIASTTDNGNGTFTINYTDGTSFTTSNLTGPHGATGNDGVAGPQGATGADGKGIASTIDNNNGTFTINYTDGTSFTTSNLTGPQGATGTQGVAGAT</sequence>
<name>A0ABW5NVK3_9FLAO</name>
<dbReference type="EMBL" id="JBHUMD010000027">
    <property type="protein sequence ID" value="MFD2603132.1"/>
    <property type="molecule type" value="Genomic_DNA"/>
</dbReference>
<dbReference type="RefSeq" id="WP_379821753.1">
    <property type="nucleotide sequence ID" value="NZ_JBHUMD010000027.1"/>
</dbReference>
<feature type="compositionally biased region" description="Low complexity" evidence="1">
    <location>
        <begin position="576"/>
        <end position="591"/>
    </location>
</feature>
<feature type="region of interest" description="Disordered" evidence="1">
    <location>
        <begin position="522"/>
        <end position="543"/>
    </location>
</feature>
<reference evidence="4" key="1">
    <citation type="journal article" date="2019" name="Int. J. Syst. Evol. Microbiol.">
        <title>The Global Catalogue of Microorganisms (GCM) 10K type strain sequencing project: providing services to taxonomists for standard genome sequencing and annotation.</title>
        <authorList>
            <consortium name="The Broad Institute Genomics Platform"/>
            <consortium name="The Broad Institute Genome Sequencing Center for Infectious Disease"/>
            <person name="Wu L."/>
            <person name="Ma J."/>
        </authorList>
    </citation>
    <scope>NUCLEOTIDE SEQUENCE [LARGE SCALE GENOMIC DNA]</scope>
    <source>
        <strain evidence="4">KCTC 42107</strain>
    </source>
</reference>
<organism evidence="3 4">
    <name type="scientific">Flavobacterium suzhouense</name>
    <dbReference type="NCBI Taxonomy" id="1529638"/>
    <lineage>
        <taxon>Bacteria</taxon>
        <taxon>Pseudomonadati</taxon>
        <taxon>Bacteroidota</taxon>
        <taxon>Flavobacteriia</taxon>
        <taxon>Flavobacteriales</taxon>
        <taxon>Flavobacteriaceae</taxon>
        <taxon>Flavobacterium</taxon>
    </lineage>
</organism>
<evidence type="ECO:0000256" key="1">
    <source>
        <dbReference type="SAM" id="MobiDB-lite"/>
    </source>
</evidence>
<dbReference type="PANTHER" id="PTHR24637:SF422">
    <property type="entry name" value="COLLAGEN IV NC1 DOMAIN-CONTAINING PROTEIN"/>
    <property type="match status" value="1"/>
</dbReference>